<dbReference type="Pfam" id="PF04145">
    <property type="entry name" value="Ctr"/>
    <property type="match status" value="1"/>
</dbReference>
<sequence>MQNLTKMTFEAGSRVTLLFDFWDVHGPAGMVLSVFVVLLLTVFYELLKVWKVRLGKPLEQPTQPTFPLTLPPPLHSSDSLSESSLAPTEQAAPTPSPMNRWRLHGIQTAMHILQVTLGYILMLCVMSYNTWIFLGVILGSVLGYFIWFPLLGQI</sequence>
<protein>
    <recommendedName>
        <fullName evidence="5">Copper transport protein</fullName>
    </recommendedName>
</protein>
<dbReference type="AlphaFoldDB" id="A0A674DDF5"/>
<evidence type="ECO:0000256" key="2">
    <source>
        <dbReference type="ARBA" id="ARBA00022692"/>
    </source>
</evidence>
<keyword evidence="3 5" id="KW-1133">Transmembrane helix</keyword>
<comment type="similarity">
    <text evidence="5">Belongs to the copper transporter (Ctr) (TC 1.A.56) family. SLC31A subfamily.</text>
</comment>
<evidence type="ECO:0000256" key="1">
    <source>
        <dbReference type="ARBA" id="ARBA00004107"/>
    </source>
</evidence>
<dbReference type="Ensembl" id="ENSSTUT00000100145.1">
    <property type="protein sequence ID" value="ENSSTUP00000093651.1"/>
    <property type="gene ID" value="ENSSTUG00000041622.1"/>
</dbReference>
<organism evidence="7 8">
    <name type="scientific">Salmo trutta</name>
    <name type="common">Brown trout</name>
    <dbReference type="NCBI Taxonomy" id="8032"/>
    <lineage>
        <taxon>Eukaryota</taxon>
        <taxon>Metazoa</taxon>
        <taxon>Chordata</taxon>
        <taxon>Craniata</taxon>
        <taxon>Vertebrata</taxon>
        <taxon>Euteleostomi</taxon>
        <taxon>Actinopterygii</taxon>
        <taxon>Neopterygii</taxon>
        <taxon>Teleostei</taxon>
        <taxon>Protacanthopterygii</taxon>
        <taxon>Salmoniformes</taxon>
        <taxon>Salmonidae</taxon>
        <taxon>Salmoninae</taxon>
        <taxon>Salmo</taxon>
    </lineage>
</organism>
<keyword evidence="8" id="KW-1185">Reference proteome</keyword>
<dbReference type="OrthoDB" id="73901at2759"/>
<keyword evidence="4 5" id="KW-0472">Membrane</keyword>
<keyword evidence="5" id="KW-0186">Copper</keyword>
<feature type="compositionally biased region" description="Low complexity" evidence="6">
    <location>
        <begin position="75"/>
        <end position="88"/>
    </location>
</feature>
<evidence type="ECO:0000256" key="3">
    <source>
        <dbReference type="ARBA" id="ARBA00022989"/>
    </source>
</evidence>
<evidence type="ECO:0000256" key="4">
    <source>
        <dbReference type="ARBA" id="ARBA00023136"/>
    </source>
</evidence>
<name>A0A674DDF5_SALTR</name>
<dbReference type="FunCoup" id="A0A674DDF5">
    <property type="interactions" value="8"/>
</dbReference>
<keyword evidence="5" id="KW-0187">Copper transport</keyword>
<dbReference type="InParanoid" id="A0A674DDF5"/>
<feature type="transmembrane region" description="Helical" evidence="5">
    <location>
        <begin position="108"/>
        <end position="125"/>
    </location>
</feature>
<keyword evidence="2 5" id="KW-0812">Transmembrane</keyword>
<dbReference type="GO" id="GO:0005375">
    <property type="term" value="F:copper ion transmembrane transporter activity"/>
    <property type="evidence" value="ECO:0007669"/>
    <property type="project" value="UniProtKB-UniRule"/>
</dbReference>
<dbReference type="GeneID" id="115159663"/>
<dbReference type="GO" id="GO:0031902">
    <property type="term" value="C:late endosome membrane"/>
    <property type="evidence" value="ECO:0007669"/>
    <property type="project" value="UniProtKB-SubCell"/>
</dbReference>
<dbReference type="OMA" id="SYNIWIF"/>
<evidence type="ECO:0000256" key="5">
    <source>
        <dbReference type="RuleBase" id="RU367022"/>
    </source>
</evidence>
<evidence type="ECO:0000313" key="7">
    <source>
        <dbReference type="Ensembl" id="ENSSTUP00000093651.1"/>
    </source>
</evidence>
<dbReference type="PANTHER" id="PTHR12483">
    <property type="entry name" value="SOLUTE CARRIER FAMILY 31 COPPER TRANSPORTERS"/>
    <property type="match status" value="1"/>
</dbReference>
<dbReference type="Proteomes" id="UP000472277">
    <property type="component" value="Chromosome 23"/>
</dbReference>
<feature type="region of interest" description="Disordered" evidence="6">
    <location>
        <begin position="75"/>
        <end position="97"/>
    </location>
</feature>
<reference evidence="7" key="1">
    <citation type="submission" date="2025-08" db="UniProtKB">
        <authorList>
            <consortium name="Ensembl"/>
        </authorList>
    </citation>
    <scope>IDENTIFICATION</scope>
</reference>
<evidence type="ECO:0000313" key="8">
    <source>
        <dbReference type="Proteomes" id="UP000472277"/>
    </source>
</evidence>
<dbReference type="InterPro" id="IPR007274">
    <property type="entry name" value="Cop_transporter"/>
</dbReference>
<dbReference type="KEGG" id="stru:115159663"/>
<feature type="transmembrane region" description="Helical" evidence="5">
    <location>
        <begin position="28"/>
        <end position="47"/>
    </location>
</feature>
<accession>A0A674DDF5</accession>
<dbReference type="GeneTree" id="ENSGT00940000159996"/>
<reference evidence="7" key="2">
    <citation type="submission" date="2025-09" db="UniProtKB">
        <authorList>
            <consortium name="Ensembl"/>
        </authorList>
    </citation>
    <scope>IDENTIFICATION</scope>
</reference>
<keyword evidence="5" id="KW-0813">Transport</keyword>
<proteinExistence type="inferred from homology"/>
<feature type="transmembrane region" description="Helical" evidence="5">
    <location>
        <begin position="131"/>
        <end position="151"/>
    </location>
</feature>
<evidence type="ECO:0000256" key="6">
    <source>
        <dbReference type="SAM" id="MobiDB-lite"/>
    </source>
</evidence>
<comment type="subcellular location">
    <subcellularLocation>
        <location evidence="1">Late endosome membrane</location>
        <topology evidence="1">Multi-pass membrane protein</topology>
    </subcellularLocation>
    <subcellularLocation>
        <location evidence="5">Membrane</location>
        <topology evidence="5">Multi-pass membrane protein</topology>
    </subcellularLocation>
</comment>
<dbReference type="RefSeq" id="XP_029565463.1">
    <property type="nucleotide sequence ID" value="XM_029709603.1"/>
</dbReference>
<gene>
    <name evidence="7" type="primary">LOC115159663</name>
</gene>
<dbReference type="PANTHER" id="PTHR12483:SF8">
    <property type="entry name" value="PROTEIN SLC31A2"/>
    <property type="match status" value="1"/>
</dbReference>
<keyword evidence="5" id="KW-0406">Ion transport</keyword>